<gene>
    <name evidence="2" type="ORF">I312_00590</name>
</gene>
<dbReference type="HOGENOM" id="CLU_1094224_0_0_1"/>
<proteinExistence type="predicted"/>
<dbReference type="SUPFAM" id="SSF56219">
    <property type="entry name" value="DNase I-like"/>
    <property type="match status" value="1"/>
</dbReference>
<feature type="region of interest" description="Disordered" evidence="1">
    <location>
        <begin position="1"/>
        <end position="49"/>
    </location>
</feature>
<evidence type="ECO:0008006" key="3">
    <source>
        <dbReference type="Google" id="ProtNLM"/>
    </source>
</evidence>
<reference evidence="2" key="1">
    <citation type="submission" date="2015-01" db="EMBL/GenBank/DDBJ databases">
        <title>The Genome Sequence of Cryptococcus gattii CA1280.</title>
        <authorList>
            <consortium name="The Broad Institute Genomics Platform"/>
            <person name="Cuomo C."/>
            <person name="Litvintseva A."/>
            <person name="Chen Y."/>
            <person name="Heitman J."/>
            <person name="Sun S."/>
            <person name="Springer D."/>
            <person name="Dromer F."/>
            <person name="Young S."/>
            <person name="Zeng Q."/>
            <person name="Gargeya S."/>
            <person name="Abouelleil A."/>
            <person name="Alvarado L."/>
            <person name="Chapman S.B."/>
            <person name="Gainer-Dewar J."/>
            <person name="Goldberg J."/>
            <person name="Griggs A."/>
            <person name="Gujja S."/>
            <person name="Hansen M."/>
            <person name="Howarth C."/>
            <person name="Imamovic A."/>
            <person name="Larimer J."/>
            <person name="Murphy C."/>
            <person name="Naylor J."/>
            <person name="Pearson M."/>
            <person name="Priest M."/>
            <person name="Roberts A."/>
            <person name="Saif S."/>
            <person name="Shea T."/>
            <person name="Sykes S."/>
            <person name="Wortman J."/>
            <person name="Nusbaum C."/>
            <person name="Birren B."/>
        </authorList>
    </citation>
    <scope>NUCLEOTIDE SEQUENCE [LARGE SCALE GENOMIC DNA]</scope>
    <source>
        <strain evidence="2">CA1280</strain>
    </source>
</reference>
<accession>A0A0D0VVZ3</accession>
<sequence>MTALRHDDRAEQGRFRPVAGPPGSGIPCDSSPDLGEVEDHSDGNVQHNNNDTAKFALLNTNKRSPKIVWNVLHKRLPPAQLAGIVSIRFNDKRRIFEITMKKSVLSNLKHNMGLSYRARQHLKKARNMMDPETYGINTLPWRLEAWSNDKHKELVTQNKRLHTIHNDQITSWNAAGLKGKEATLLNLISSHGPAIVAIQETLQPNSDYPTAVSGYKTFNKPKTNGFQGQLLLVDRRLNSYETDHWTTILPHKSS</sequence>
<dbReference type="EMBL" id="KN847973">
    <property type="protein sequence ID" value="KIR50649.1"/>
    <property type="molecule type" value="Genomic_DNA"/>
</dbReference>
<dbReference type="InterPro" id="IPR036691">
    <property type="entry name" value="Endo/exonu/phosph_ase_sf"/>
</dbReference>
<organism evidence="2">
    <name type="scientific">Cryptococcus bacillisporus CA1280</name>
    <dbReference type="NCBI Taxonomy" id="1296109"/>
    <lineage>
        <taxon>Eukaryota</taxon>
        <taxon>Fungi</taxon>
        <taxon>Dikarya</taxon>
        <taxon>Basidiomycota</taxon>
        <taxon>Agaricomycotina</taxon>
        <taxon>Tremellomycetes</taxon>
        <taxon>Tremellales</taxon>
        <taxon>Cryptococcaceae</taxon>
        <taxon>Cryptococcus</taxon>
        <taxon>Cryptococcus gattii species complex</taxon>
    </lineage>
</organism>
<dbReference type="OrthoDB" id="2671967at2759"/>
<dbReference type="AlphaFoldDB" id="A0A0D0VVZ3"/>
<evidence type="ECO:0000256" key="1">
    <source>
        <dbReference type="SAM" id="MobiDB-lite"/>
    </source>
</evidence>
<feature type="compositionally biased region" description="Basic and acidic residues" evidence="1">
    <location>
        <begin position="1"/>
        <end position="14"/>
    </location>
</feature>
<evidence type="ECO:0000313" key="2">
    <source>
        <dbReference type="EMBL" id="KIR50649.1"/>
    </source>
</evidence>
<name>A0A0D0VVZ3_CRYGA</name>
<dbReference type="Gene3D" id="3.60.10.10">
    <property type="entry name" value="Endonuclease/exonuclease/phosphatase"/>
    <property type="match status" value="1"/>
</dbReference>
<protein>
    <recommendedName>
        <fullName evidence="3">Endonuclease/exonuclease/phosphatase domain-containing protein</fullName>
    </recommendedName>
</protein>